<evidence type="ECO:0000313" key="3">
    <source>
        <dbReference type="Proteomes" id="UP000320762"/>
    </source>
</evidence>
<name>A0A550C578_9AGAR</name>
<keyword evidence="3" id="KW-1185">Reference proteome</keyword>
<reference evidence="2 3" key="1">
    <citation type="journal article" date="2019" name="New Phytol.">
        <title>Comparative genomics reveals unique wood-decay strategies and fruiting body development in the Schizophyllaceae.</title>
        <authorList>
            <person name="Almasi E."/>
            <person name="Sahu N."/>
            <person name="Krizsan K."/>
            <person name="Balint B."/>
            <person name="Kovacs G.M."/>
            <person name="Kiss B."/>
            <person name="Cseklye J."/>
            <person name="Drula E."/>
            <person name="Henrissat B."/>
            <person name="Nagy I."/>
            <person name="Chovatia M."/>
            <person name="Adam C."/>
            <person name="LaButti K."/>
            <person name="Lipzen A."/>
            <person name="Riley R."/>
            <person name="Grigoriev I.V."/>
            <person name="Nagy L.G."/>
        </authorList>
    </citation>
    <scope>NUCLEOTIDE SEQUENCE [LARGE SCALE GENOMIC DNA]</scope>
    <source>
        <strain evidence="2 3">NL-1724</strain>
    </source>
</reference>
<comment type="caution">
    <text evidence="2">The sequence shown here is derived from an EMBL/GenBank/DDBJ whole genome shotgun (WGS) entry which is preliminary data.</text>
</comment>
<sequence>MALHSWFSSANSTCRKSPMKSAGTIPKRQQCTSRLGSKPLFELSGPDSLRRCAYRWFLYVCSSPSELKLIVGRLTAGIRGKMEAPPAIRQEYVRLRRIMPLAEYGAPTLPARRPAVGDADASNVGDGSEPNRERVAHERREVKPVSRSMWMHNSGGPDFQARGGHAWKPGGGC</sequence>
<feature type="region of interest" description="Disordered" evidence="1">
    <location>
        <begin position="1"/>
        <end position="30"/>
    </location>
</feature>
<feature type="compositionally biased region" description="Polar residues" evidence="1">
    <location>
        <begin position="1"/>
        <end position="15"/>
    </location>
</feature>
<dbReference type="EMBL" id="VDMD01000025">
    <property type="protein sequence ID" value="TRM59930.1"/>
    <property type="molecule type" value="Genomic_DNA"/>
</dbReference>
<organism evidence="2 3">
    <name type="scientific">Schizophyllum amplum</name>
    <dbReference type="NCBI Taxonomy" id="97359"/>
    <lineage>
        <taxon>Eukaryota</taxon>
        <taxon>Fungi</taxon>
        <taxon>Dikarya</taxon>
        <taxon>Basidiomycota</taxon>
        <taxon>Agaricomycotina</taxon>
        <taxon>Agaricomycetes</taxon>
        <taxon>Agaricomycetidae</taxon>
        <taxon>Agaricales</taxon>
        <taxon>Schizophyllaceae</taxon>
        <taxon>Schizophyllum</taxon>
    </lineage>
</organism>
<feature type="region of interest" description="Disordered" evidence="1">
    <location>
        <begin position="109"/>
        <end position="173"/>
    </location>
</feature>
<evidence type="ECO:0000313" key="2">
    <source>
        <dbReference type="EMBL" id="TRM59930.1"/>
    </source>
</evidence>
<gene>
    <name evidence="2" type="ORF">BD626DRAFT_506891</name>
</gene>
<dbReference type="Proteomes" id="UP000320762">
    <property type="component" value="Unassembled WGS sequence"/>
</dbReference>
<protein>
    <submittedName>
        <fullName evidence="2">Uncharacterized protein</fullName>
    </submittedName>
</protein>
<feature type="compositionally biased region" description="Basic and acidic residues" evidence="1">
    <location>
        <begin position="129"/>
        <end position="144"/>
    </location>
</feature>
<dbReference type="AlphaFoldDB" id="A0A550C578"/>
<proteinExistence type="predicted"/>
<evidence type="ECO:0000256" key="1">
    <source>
        <dbReference type="SAM" id="MobiDB-lite"/>
    </source>
</evidence>
<accession>A0A550C578</accession>